<sequence length="307" mass="35650">MTHLTVYLPHLCLYQIEALGLNIEQTDCSVEKLDKDWQQDFIEAIDYPREELPWAQLRVTQFNSEKDDQFACCCDPVLLQLTHRGAYMMGQQQLAISENDAIRIVAQVNERLMGPHERLLLVDKYSWLYISDKQLTLESQSIRRLIGKDMFDQGYRGKQASDWQKLNTEIQMLIKEMMDYQGLTPSAPETLINVHFYDPVNVKDNNELPFINREQLVVCSDNELVKSFCMNSLISQQPVADLSDIEGNVFLINFDSEKENYLKIIHQIQTSLKEKQYLGIVINCADAKIVFQSNESLLSKFKRLLKQ</sequence>
<evidence type="ECO:0000313" key="2">
    <source>
        <dbReference type="Proteomes" id="UP000317839"/>
    </source>
</evidence>
<evidence type="ECO:0000313" key="1">
    <source>
        <dbReference type="EMBL" id="TQV76812.1"/>
    </source>
</evidence>
<gene>
    <name evidence="1" type="ORF">FLL45_02315</name>
</gene>
<accession>A0A545THX0</accession>
<dbReference type="Proteomes" id="UP000317839">
    <property type="component" value="Unassembled WGS sequence"/>
</dbReference>
<reference evidence="1 2" key="1">
    <citation type="submission" date="2019-06" db="EMBL/GenBank/DDBJ databases">
        <title>Draft genome of Aliikangiella marina GYP-15.</title>
        <authorList>
            <person name="Wang G."/>
        </authorList>
    </citation>
    <scope>NUCLEOTIDE SEQUENCE [LARGE SCALE GENOMIC DNA]</scope>
    <source>
        <strain evidence="1 2">GYP-15</strain>
    </source>
</reference>
<name>A0A545THX0_9GAMM</name>
<keyword evidence="2" id="KW-1185">Reference proteome</keyword>
<organism evidence="1 2">
    <name type="scientific">Aliikangiella marina</name>
    <dbReference type="NCBI Taxonomy" id="1712262"/>
    <lineage>
        <taxon>Bacteria</taxon>
        <taxon>Pseudomonadati</taxon>
        <taxon>Pseudomonadota</taxon>
        <taxon>Gammaproteobacteria</taxon>
        <taxon>Oceanospirillales</taxon>
        <taxon>Pleioneaceae</taxon>
        <taxon>Aliikangiella</taxon>
    </lineage>
</organism>
<protein>
    <submittedName>
        <fullName evidence="1">Uncharacterized protein</fullName>
    </submittedName>
</protein>
<comment type="caution">
    <text evidence="1">The sequence shown here is derived from an EMBL/GenBank/DDBJ whole genome shotgun (WGS) entry which is preliminary data.</text>
</comment>
<dbReference type="EMBL" id="VIKR01000001">
    <property type="protein sequence ID" value="TQV76812.1"/>
    <property type="molecule type" value="Genomic_DNA"/>
</dbReference>
<dbReference type="AlphaFoldDB" id="A0A545THX0"/>
<dbReference type="RefSeq" id="WP_185964291.1">
    <property type="nucleotide sequence ID" value="NZ_VIKR01000001.1"/>
</dbReference>
<proteinExistence type="predicted"/>